<dbReference type="Gene3D" id="1.10.260.40">
    <property type="entry name" value="lambda repressor-like DNA-binding domains"/>
    <property type="match status" value="1"/>
</dbReference>
<dbReference type="SUPFAM" id="SSF47413">
    <property type="entry name" value="lambda repressor-like DNA-binding domains"/>
    <property type="match status" value="1"/>
</dbReference>
<organism evidence="2 3">
    <name type="scientific">Actinoalloteichus fjordicus</name>
    <dbReference type="NCBI Taxonomy" id="1612552"/>
    <lineage>
        <taxon>Bacteria</taxon>
        <taxon>Bacillati</taxon>
        <taxon>Actinomycetota</taxon>
        <taxon>Actinomycetes</taxon>
        <taxon>Pseudonocardiales</taxon>
        <taxon>Pseudonocardiaceae</taxon>
        <taxon>Actinoalloteichus</taxon>
    </lineage>
</organism>
<evidence type="ECO:0000313" key="2">
    <source>
        <dbReference type="EMBL" id="APU14301.1"/>
    </source>
</evidence>
<dbReference type="InterPro" id="IPR010982">
    <property type="entry name" value="Lambda_DNA-bd_dom_sf"/>
</dbReference>
<dbReference type="SMART" id="SM00530">
    <property type="entry name" value="HTH_XRE"/>
    <property type="match status" value="1"/>
</dbReference>
<dbReference type="CDD" id="cd00093">
    <property type="entry name" value="HTH_XRE"/>
    <property type="match status" value="1"/>
</dbReference>
<keyword evidence="3" id="KW-1185">Reference proteome</keyword>
<reference evidence="3" key="1">
    <citation type="submission" date="2016-06" db="EMBL/GenBank/DDBJ databases">
        <title>Complete genome sequence of Actinoalloteichus fjordicus DSM 46855 (=ADI127-17), type strain of the new species Actinoalloteichus fjordicus.</title>
        <authorList>
            <person name="Ruckert C."/>
            <person name="Nouioui I."/>
            <person name="Willmese J."/>
            <person name="van Wezel G."/>
            <person name="Klenk H.-P."/>
            <person name="Kalinowski J."/>
            <person name="Zotchev S.B."/>
        </authorList>
    </citation>
    <scope>NUCLEOTIDE SEQUENCE [LARGE SCALE GENOMIC DNA]</scope>
    <source>
        <strain evidence="3">ADI127-7</strain>
    </source>
</reference>
<evidence type="ECO:0000313" key="3">
    <source>
        <dbReference type="Proteomes" id="UP000185511"/>
    </source>
</evidence>
<dbReference type="PROSITE" id="PS50943">
    <property type="entry name" value="HTH_CROC1"/>
    <property type="match status" value="1"/>
</dbReference>
<evidence type="ECO:0000259" key="1">
    <source>
        <dbReference type="PROSITE" id="PS50943"/>
    </source>
</evidence>
<dbReference type="InterPro" id="IPR043917">
    <property type="entry name" value="DUF5753"/>
</dbReference>
<proteinExistence type="predicted"/>
<dbReference type="EMBL" id="CP016076">
    <property type="protein sequence ID" value="APU14301.1"/>
    <property type="molecule type" value="Genomic_DNA"/>
</dbReference>
<dbReference type="GO" id="GO:0003677">
    <property type="term" value="F:DNA binding"/>
    <property type="evidence" value="ECO:0007669"/>
    <property type="project" value="InterPro"/>
</dbReference>
<sequence length="287" mass="31661">MSSGRQTVERRQLGLMLKRLRERAGRSQAETARAIGKDQARLSRVELGTGSLSPDEIATLLDFVEVDAEERATVLSLGAETRKRQRRRGYTDLLPGDFARLADLEADAVEIRGYDAGAVPGLMQSPEYVRALLNAGNSVWWESSEEELARRVDFRLAQQRRVIEATSPKKLHFVFTEDALHYVVGSPAVMRGQVLHLLQLGELVSDITIQILPFGAKDNPAPGGGLILLDFVAAPAIGFVSVLFGPCTYHDQKQDIDAMARAFGRVSQLALSPEESRGLLIKRLKEQ</sequence>
<dbReference type="RefSeq" id="WP_075764339.1">
    <property type="nucleotide sequence ID" value="NZ_CP016076.1"/>
</dbReference>
<dbReference type="AlphaFoldDB" id="A0AAC9PRZ8"/>
<feature type="domain" description="HTH cro/C1-type" evidence="1">
    <location>
        <begin position="17"/>
        <end position="71"/>
    </location>
</feature>
<name>A0AAC9PRZ8_9PSEU</name>
<dbReference type="Proteomes" id="UP000185511">
    <property type="component" value="Chromosome"/>
</dbReference>
<dbReference type="Pfam" id="PF13560">
    <property type="entry name" value="HTH_31"/>
    <property type="match status" value="1"/>
</dbReference>
<dbReference type="Pfam" id="PF19054">
    <property type="entry name" value="DUF5753"/>
    <property type="match status" value="1"/>
</dbReference>
<accession>A0AAC9PRZ8</accession>
<protein>
    <submittedName>
        <fullName evidence="2">DNA binding protein with helix-turn-helix domain</fullName>
    </submittedName>
</protein>
<dbReference type="KEGG" id="acad:UA74_11205"/>
<dbReference type="InterPro" id="IPR001387">
    <property type="entry name" value="Cro/C1-type_HTH"/>
</dbReference>
<gene>
    <name evidence="2" type="ORF">UA74_11205</name>
</gene>